<gene>
    <name evidence="7" type="primary">LOC104594914</name>
</gene>
<dbReference type="Pfam" id="PF14226">
    <property type="entry name" value="DIOX_N"/>
    <property type="match status" value="1"/>
</dbReference>
<accession>A0A1U7ZIP0</accession>
<sequence length="390" mass="42723">MASSTHKHQPLPTLHGVTAAPPPTPSTQPNRLSSSDAADALSRLLHRLPPTLSLPSRLSPPTISPPVISISEQNLNLREDLLSSSSELGFFQLTNHSIPSQLAQSAELESLSLFDLPHDKKQQSFPKNWPAGFDDEEEDGDRSGGESFCFDVHSCTESTECPLSSLMEFARALEKVGFEIVEGLSRAMGFENPLGNDGTRSCSLMWVAEGVAGKKPVFSGRFYPYVIALQYQIRCRKYSMLADSGWVTVSPLVDSVLVTIGDIAQVWSNGKLKKVRGRAAANSGNGDKSGCVTMSLLVTQPMDSTVSPLLPSVVAREEAGGDGEDDDNDNSSSKGECENKEKEDGGDGKAKGEEDKDEKRVFCSFRFEDYAWRVYHERLLFKDPLDRYRI</sequence>
<evidence type="ECO:0000313" key="6">
    <source>
        <dbReference type="Proteomes" id="UP000189703"/>
    </source>
</evidence>
<keyword evidence="2" id="KW-0408">Iron</keyword>
<dbReference type="PANTHER" id="PTHR34945">
    <property type="entry name" value="2-OXOGLUTARATE (2OG) AND FE(II)-DEPENDENT OXYGENASE SUPERFAMILY PROTEIN"/>
    <property type="match status" value="1"/>
</dbReference>
<feature type="domain" description="Non-haem dioxygenase N-terminal" evidence="5">
    <location>
        <begin position="66"/>
        <end position="124"/>
    </location>
</feature>
<dbReference type="Gene3D" id="2.60.120.330">
    <property type="entry name" value="B-lactam Antibiotic, Isopenicillin N Synthase, Chain"/>
    <property type="match status" value="2"/>
</dbReference>
<dbReference type="KEGG" id="nnu:104594914"/>
<dbReference type="Pfam" id="PF03171">
    <property type="entry name" value="2OG-FeII_Oxy"/>
    <property type="match status" value="1"/>
</dbReference>
<dbReference type="OMA" id="CFPKNWP"/>
<feature type="compositionally biased region" description="Low complexity" evidence="3">
    <location>
        <begin position="31"/>
        <end position="40"/>
    </location>
</feature>
<dbReference type="PANTHER" id="PTHR34945:SF2">
    <property type="entry name" value="2-OXOGLUTARATE (2OG) AND FE(II)-DEPENDENT OXYGENASE SUPERFAMILY PROTEIN"/>
    <property type="match status" value="1"/>
</dbReference>
<evidence type="ECO:0000256" key="2">
    <source>
        <dbReference type="ARBA" id="ARBA00023004"/>
    </source>
</evidence>
<evidence type="ECO:0000259" key="5">
    <source>
        <dbReference type="Pfam" id="PF14226"/>
    </source>
</evidence>
<feature type="region of interest" description="Disordered" evidence="3">
    <location>
        <begin position="318"/>
        <end position="357"/>
    </location>
</feature>
<protein>
    <submittedName>
        <fullName evidence="7">Gibberellin 2-beta-dioxygenase 8</fullName>
    </submittedName>
</protein>
<dbReference type="SUPFAM" id="SSF51197">
    <property type="entry name" value="Clavaminate synthase-like"/>
    <property type="match status" value="1"/>
</dbReference>
<dbReference type="InterPro" id="IPR044861">
    <property type="entry name" value="IPNS-like_FE2OG_OXY"/>
</dbReference>
<dbReference type="InParanoid" id="A0A1U7ZIP0"/>
<dbReference type="GO" id="GO:0046872">
    <property type="term" value="F:metal ion binding"/>
    <property type="evidence" value="ECO:0007669"/>
    <property type="project" value="UniProtKB-KW"/>
</dbReference>
<dbReference type="InterPro" id="IPR026992">
    <property type="entry name" value="DIOX_N"/>
</dbReference>
<feature type="compositionally biased region" description="Acidic residues" evidence="3">
    <location>
        <begin position="320"/>
        <end position="329"/>
    </location>
</feature>
<keyword evidence="6" id="KW-1185">Reference proteome</keyword>
<evidence type="ECO:0000313" key="7">
    <source>
        <dbReference type="RefSeq" id="XP_010253767.1"/>
    </source>
</evidence>
<feature type="region of interest" description="Disordered" evidence="3">
    <location>
        <begin position="1"/>
        <end position="40"/>
    </location>
</feature>
<dbReference type="RefSeq" id="XP_010253767.1">
    <property type="nucleotide sequence ID" value="XM_010255465.2"/>
</dbReference>
<keyword evidence="1" id="KW-0479">Metal-binding</keyword>
<reference evidence="7" key="1">
    <citation type="submission" date="2025-08" db="UniProtKB">
        <authorList>
            <consortium name="RefSeq"/>
        </authorList>
    </citation>
    <scope>IDENTIFICATION</scope>
</reference>
<feature type="compositionally biased region" description="Basic and acidic residues" evidence="3">
    <location>
        <begin position="335"/>
        <end position="357"/>
    </location>
</feature>
<feature type="region of interest" description="Disordered" evidence="3">
    <location>
        <begin position="122"/>
        <end position="142"/>
    </location>
</feature>
<dbReference type="GeneID" id="104594914"/>
<dbReference type="eggNOG" id="ENOG502QR5Y">
    <property type="taxonomic scope" value="Eukaryota"/>
</dbReference>
<evidence type="ECO:0000256" key="1">
    <source>
        <dbReference type="ARBA" id="ARBA00022723"/>
    </source>
</evidence>
<feature type="domain" description="Isopenicillin N synthase-like Fe(2+) 2OG dioxygenase" evidence="4">
    <location>
        <begin position="241"/>
        <end position="284"/>
    </location>
</feature>
<dbReference type="AlphaFoldDB" id="A0A1U7ZIP0"/>
<proteinExistence type="predicted"/>
<name>A0A1U7ZIP0_NELNU</name>
<evidence type="ECO:0000256" key="3">
    <source>
        <dbReference type="SAM" id="MobiDB-lite"/>
    </source>
</evidence>
<dbReference type="FunCoup" id="A0A1U7ZIP0">
    <property type="interactions" value="211"/>
</dbReference>
<evidence type="ECO:0000259" key="4">
    <source>
        <dbReference type="Pfam" id="PF03171"/>
    </source>
</evidence>
<organism evidence="6 7">
    <name type="scientific">Nelumbo nucifera</name>
    <name type="common">Sacred lotus</name>
    <dbReference type="NCBI Taxonomy" id="4432"/>
    <lineage>
        <taxon>Eukaryota</taxon>
        <taxon>Viridiplantae</taxon>
        <taxon>Streptophyta</taxon>
        <taxon>Embryophyta</taxon>
        <taxon>Tracheophyta</taxon>
        <taxon>Spermatophyta</taxon>
        <taxon>Magnoliopsida</taxon>
        <taxon>Proteales</taxon>
        <taxon>Nelumbonaceae</taxon>
        <taxon>Nelumbo</taxon>
    </lineage>
</organism>
<dbReference type="Proteomes" id="UP000189703">
    <property type="component" value="Unplaced"/>
</dbReference>
<dbReference type="InterPro" id="IPR027443">
    <property type="entry name" value="IPNS-like_sf"/>
</dbReference>
<dbReference type="OrthoDB" id="659818at2759"/>